<gene>
    <name evidence="2" type="ORF">PGB27_04795</name>
</gene>
<feature type="region of interest" description="Disordered" evidence="1">
    <location>
        <begin position="64"/>
        <end position="92"/>
    </location>
</feature>
<dbReference type="RefSeq" id="WP_274199210.1">
    <property type="nucleotide sequence ID" value="NZ_JAQZAO010000002.1"/>
</dbReference>
<dbReference type="Proteomes" id="UP001300763">
    <property type="component" value="Unassembled WGS sequence"/>
</dbReference>
<protein>
    <submittedName>
        <fullName evidence="2">Uncharacterized protein</fullName>
    </submittedName>
</protein>
<accession>A0ABT5SP90</accession>
<feature type="region of interest" description="Disordered" evidence="1">
    <location>
        <begin position="1"/>
        <end position="47"/>
    </location>
</feature>
<evidence type="ECO:0000313" key="3">
    <source>
        <dbReference type="Proteomes" id="UP001300763"/>
    </source>
</evidence>
<evidence type="ECO:0000313" key="2">
    <source>
        <dbReference type="EMBL" id="MDD7964660.1"/>
    </source>
</evidence>
<feature type="compositionally biased region" description="Low complexity" evidence="1">
    <location>
        <begin position="13"/>
        <end position="25"/>
    </location>
</feature>
<proteinExistence type="predicted"/>
<feature type="compositionally biased region" description="Low complexity" evidence="1">
    <location>
        <begin position="64"/>
        <end position="73"/>
    </location>
</feature>
<organism evidence="2 3">
    <name type="scientific">Actinomycetospora lemnae</name>
    <dbReference type="NCBI Taxonomy" id="3019891"/>
    <lineage>
        <taxon>Bacteria</taxon>
        <taxon>Bacillati</taxon>
        <taxon>Actinomycetota</taxon>
        <taxon>Actinomycetes</taxon>
        <taxon>Pseudonocardiales</taxon>
        <taxon>Pseudonocardiaceae</taxon>
        <taxon>Actinomycetospora</taxon>
    </lineage>
</organism>
<feature type="compositionally biased region" description="Polar residues" evidence="1">
    <location>
        <begin position="76"/>
        <end position="92"/>
    </location>
</feature>
<dbReference type="EMBL" id="JAQZAO010000002">
    <property type="protein sequence ID" value="MDD7964660.1"/>
    <property type="molecule type" value="Genomic_DNA"/>
</dbReference>
<name>A0ABT5SP90_9PSEU</name>
<evidence type="ECO:0000256" key="1">
    <source>
        <dbReference type="SAM" id="MobiDB-lite"/>
    </source>
</evidence>
<sequence>MALPTPRRPPGASLPAAARNPAPAATEGDRGPSPPRDSAGVLGQRWRTDPETLRRVLAGLLRLGRAPQAALAGTTPEPTTRSPGATPTRRNP</sequence>
<reference evidence="2 3" key="1">
    <citation type="submission" date="2023-02" db="EMBL/GenBank/DDBJ databases">
        <title>Genome sequencing required for Actinomycetospora new species description.</title>
        <authorList>
            <person name="Saimee Y."/>
            <person name="Duangmal K."/>
        </authorList>
    </citation>
    <scope>NUCLEOTIDE SEQUENCE [LARGE SCALE GENOMIC DNA]</scope>
    <source>
        <strain evidence="2 3">DW7H6</strain>
    </source>
</reference>
<comment type="caution">
    <text evidence="2">The sequence shown here is derived from an EMBL/GenBank/DDBJ whole genome shotgun (WGS) entry which is preliminary data.</text>
</comment>
<keyword evidence="3" id="KW-1185">Reference proteome</keyword>